<keyword evidence="10" id="KW-1185">Reference proteome</keyword>
<dbReference type="SUPFAM" id="SSF47384">
    <property type="entry name" value="Homodimeric domain of signal transducing histidine kinase"/>
    <property type="match status" value="1"/>
</dbReference>
<feature type="transmembrane region" description="Helical" evidence="7">
    <location>
        <begin position="191"/>
        <end position="211"/>
    </location>
</feature>
<feature type="transmembrane region" description="Helical" evidence="7">
    <location>
        <begin position="249"/>
        <end position="268"/>
    </location>
</feature>
<dbReference type="SUPFAM" id="SSF55874">
    <property type="entry name" value="ATPase domain of HSP90 chaperone/DNA topoisomerase II/histidine kinase"/>
    <property type="match status" value="1"/>
</dbReference>
<evidence type="ECO:0000256" key="7">
    <source>
        <dbReference type="SAM" id="Phobius"/>
    </source>
</evidence>
<dbReference type="Gene3D" id="1.10.287.130">
    <property type="match status" value="1"/>
</dbReference>
<accession>A0ABQ1IUS1</accession>
<dbReference type="PANTHER" id="PTHR43711">
    <property type="entry name" value="TWO-COMPONENT HISTIDINE KINASE"/>
    <property type="match status" value="1"/>
</dbReference>
<gene>
    <name evidence="9" type="ORF">GCM10011502_27160</name>
</gene>
<dbReference type="EMBL" id="BMKE01000028">
    <property type="protein sequence ID" value="GGB52588.1"/>
    <property type="molecule type" value="Genomic_DNA"/>
</dbReference>
<evidence type="ECO:0000256" key="4">
    <source>
        <dbReference type="ARBA" id="ARBA00022679"/>
    </source>
</evidence>
<dbReference type="Gene3D" id="3.30.565.10">
    <property type="entry name" value="Histidine kinase-like ATPase, C-terminal domain"/>
    <property type="match status" value="1"/>
</dbReference>
<dbReference type="InterPro" id="IPR003594">
    <property type="entry name" value="HATPase_dom"/>
</dbReference>
<evidence type="ECO:0000313" key="9">
    <source>
        <dbReference type="EMBL" id="GGB52588.1"/>
    </source>
</evidence>
<dbReference type="CDD" id="cd00082">
    <property type="entry name" value="HisKA"/>
    <property type="match status" value="1"/>
</dbReference>
<comment type="catalytic activity">
    <reaction evidence="1">
        <text>ATP + protein L-histidine = ADP + protein N-phospho-L-histidine.</text>
        <dbReference type="EC" id="2.7.13.3"/>
    </reaction>
</comment>
<dbReference type="RefSeq" id="WP_188630676.1">
    <property type="nucleotide sequence ID" value="NZ_BMKE01000028.1"/>
</dbReference>
<feature type="transmembrane region" description="Helical" evidence="7">
    <location>
        <begin position="337"/>
        <end position="364"/>
    </location>
</feature>
<dbReference type="InterPro" id="IPR004358">
    <property type="entry name" value="Sig_transdc_His_kin-like_C"/>
</dbReference>
<dbReference type="Gene3D" id="2.60.40.2380">
    <property type="match status" value="1"/>
</dbReference>
<evidence type="ECO:0000256" key="5">
    <source>
        <dbReference type="ARBA" id="ARBA00022777"/>
    </source>
</evidence>
<dbReference type="Pfam" id="PF00512">
    <property type="entry name" value="HisKA"/>
    <property type="match status" value="1"/>
</dbReference>
<dbReference type="PRINTS" id="PR00344">
    <property type="entry name" value="BCTRLSENSOR"/>
</dbReference>
<protein>
    <recommendedName>
        <fullName evidence="2">histidine kinase</fullName>
        <ecNumber evidence="2">2.7.13.3</ecNumber>
    </recommendedName>
</protein>
<keyword evidence="7" id="KW-1133">Transmembrane helix</keyword>
<evidence type="ECO:0000256" key="3">
    <source>
        <dbReference type="ARBA" id="ARBA00022553"/>
    </source>
</evidence>
<evidence type="ECO:0000259" key="8">
    <source>
        <dbReference type="PROSITE" id="PS50109"/>
    </source>
</evidence>
<comment type="caution">
    <text evidence="9">The sequence shown here is derived from an EMBL/GenBank/DDBJ whole genome shotgun (WGS) entry which is preliminary data.</text>
</comment>
<feature type="transmembrane region" description="Helical" evidence="7">
    <location>
        <begin position="370"/>
        <end position="391"/>
    </location>
</feature>
<keyword evidence="6" id="KW-0902">Two-component regulatory system</keyword>
<dbReference type="EC" id="2.7.13.3" evidence="2"/>
<keyword evidence="7" id="KW-0472">Membrane</keyword>
<keyword evidence="3" id="KW-0597">Phosphoprotein</keyword>
<dbReference type="InterPro" id="IPR036097">
    <property type="entry name" value="HisK_dim/P_sf"/>
</dbReference>
<dbReference type="PANTHER" id="PTHR43711:SF1">
    <property type="entry name" value="HISTIDINE KINASE 1"/>
    <property type="match status" value="1"/>
</dbReference>
<evidence type="ECO:0000256" key="1">
    <source>
        <dbReference type="ARBA" id="ARBA00000085"/>
    </source>
</evidence>
<dbReference type="SMART" id="SM00388">
    <property type="entry name" value="HisKA"/>
    <property type="match status" value="1"/>
</dbReference>
<dbReference type="InterPro" id="IPR011622">
    <property type="entry name" value="7TMR_DISM_rcpt_extracell_dom2"/>
</dbReference>
<dbReference type="PROSITE" id="PS50109">
    <property type="entry name" value="HIS_KIN"/>
    <property type="match status" value="1"/>
</dbReference>
<evidence type="ECO:0000313" key="10">
    <source>
        <dbReference type="Proteomes" id="UP000646152"/>
    </source>
</evidence>
<evidence type="ECO:0000256" key="6">
    <source>
        <dbReference type="ARBA" id="ARBA00023012"/>
    </source>
</evidence>
<feature type="transmembrane region" description="Helical" evidence="7">
    <location>
        <begin position="216"/>
        <end position="237"/>
    </location>
</feature>
<dbReference type="InterPro" id="IPR005467">
    <property type="entry name" value="His_kinase_dom"/>
</dbReference>
<keyword evidence="4" id="KW-0808">Transferase</keyword>
<dbReference type="InterPro" id="IPR003661">
    <property type="entry name" value="HisK_dim/P_dom"/>
</dbReference>
<feature type="transmembrane region" description="Helical" evidence="7">
    <location>
        <begin position="280"/>
        <end position="307"/>
    </location>
</feature>
<name>A0ABQ1IUS1_9GAMM</name>
<evidence type="ECO:0000256" key="2">
    <source>
        <dbReference type="ARBA" id="ARBA00012438"/>
    </source>
</evidence>
<keyword evidence="5" id="KW-0418">Kinase</keyword>
<keyword evidence="7" id="KW-0812">Transmembrane</keyword>
<dbReference type="Pfam" id="PF07696">
    <property type="entry name" value="7TMR-DISMED2"/>
    <property type="match status" value="1"/>
</dbReference>
<dbReference type="InterPro" id="IPR050736">
    <property type="entry name" value="Sensor_HK_Regulatory"/>
</dbReference>
<feature type="transmembrane region" description="Helical" evidence="7">
    <location>
        <begin position="313"/>
        <end position="330"/>
    </location>
</feature>
<dbReference type="SMART" id="SM00387">
    <property type="entry name" value="HATPase_c"/>
    <property type="match status" value="1"/>
</dbReference>
<dbReference type="Pfam" id="PF02518">
    <property type="entry name" value="HATPase_c"/>
    <property type="match status" value="1"/>
</dbReference>
<dbReference type="InterPro" id="IPR036890">
    <property type="entry name" value="HATPase_C_sf"/>
</dbReference>
<dbReference type="Proteomes" id="UP000646152">
    <property type="component" value="Unassembled WGS sequence"/>
</dbReference>
<sequence>MEDSRLNSTPLGKCLVTPLLLLLLCLFSPLTLATPLMLGQDIAYKVLEDANGELLPEQAARALRSLPAHQRDTFSRGYVKKVFWLGFKLPIADFGQQERWLELGPNFIDDIKLFYRPLGTTQTWQTKQTGDLLHGRSDLDYRNPVFVLPSPGTSGYEMMIRVQSSSSVLLQARFWSPAEFVSTATRSTHFWSFYFGLAAMSSLLALVLALVLKSRLLWSAAAFSSIYLLIACIQGYLNWLLPDWGLPLQHYLTGALTLTSYALLLWLCTETINLKKNQPWLHKILLSSCLLILFLVLLLPFGLYALAIKIQTLVYLLAATLFVGFVLHLWQKDRFRLTTVLTSISPLTCILASLFGLVSVLGWIPFRREIYLVWQYAMIMNMLFVMALAVFRIREKKLAELEKKQLSDELETERAASFHQRQFIGMVSHEFRTPLAVIAGSLTNLYHLESNPEPSRLSRYDKIQRATERMMQLTDNCLADARLNATSLYLDRQPVKVPELLRSMLSLLVLSDQHQVKLTVQSHTPGGRPADYNVSADATLLRIALSNVIDNAVKYSTKGTIHINCSQDAHQVMITVCDQGPGIGNLTGAEIFERYRQGEQGATGSGLGLYVARQIIQAHHGDLSLASSSAQGSCFKFILPLAKEG</sequence>
<reference evidence="10" key="1">
    <citation type="journal article" date="2019" name="Int. J. Syst. Evol. Microbiol.">
        <title>The Global Catalogue of Microorganisms (GCM) 10K type strain sequencing project: providing services to taxonomists for standard genome sequencing and annotation.</title>
        <authorList>
            <consortium name="The Broad Institute Genomics Platform"/>
            <consortium name="The Broad Institute Genome Sequencing Center for Infectious Disease"/>
            <person name="Wu L."/>
            <person name="Ma J."/>
        </authorList>
    </citation>
    <scope>NUCLEOTIDE SEQUENCE [LARGE SCALE GENOMIC DNA]</scope>
    <source>
        <strain evidence="10">CGMCC 1.15923</strain>
    </source>
</reference>
<feature type="domain" description="Histidine kinase" evidence="8">
    <location>
        <begin position="426"/>
        <end position="643"/>
    </location>
</feature>
<proteinExistence type="predicted"/>
<organism evidence="9 10">
    <name type="scientific">Oceanisphaera marina</name>
    <dbReference type="NCBI Taxonomy" id="2017550"/>
    <lineage>
        <taxon>Bacteria</taxon>
        <taxon>Pseudomonadati</taxon>
        <taxon>Pseudomonadota</taxon>
        <taxon>Gammaproteobacteria</taxon>
        <taxon>Aeromonadales</taxon>
        <taxon>Aeromonadaceae</taxon>
        <taxon>Oceanisphaera</taxon>
    </lineage>
</organism>